<evidence type="ECO:0000313" key="11">
    <source>
        <dbReference type="Proteomes" id="UP000242254"/>
    </source>
</evidence>
<comment type="subcellular location">
    <subcellularLocation>
        <location evidence="1">Nucleus</location>
    </subcellularLocation>
</comment>
<feature type="compositionally biased region" description="Polar residues" evidence="8">
    <location>
        <begin position="168"/>
        <end position="184"/>
    </location>
</feature>
<dbReference type="EMBL" id="KZ303852">
    <property type="protein sequence ID" value="PHZ11207.1"/>
    <property type="molecule type" value="Genomic_DNA"/>
</dbReference>
<feature type="region of interest" description="Disordered" evidence="8">
    <location>
        <begin position="14"/>
        <end position="67"/>
    </location>
</feature>
<evidence type="ECO:0000256" key="8">
    <source>
        <dbReference type="SAM" id="MobiDB-lite"/>
    </source>
</evidence>
<dbReference type="RefSeq" id="XP_023464915.1">
    <property type="nucleotide sequence ID" value="XM_023613927.1"/>
</dbReference>
<feature type="DNA-binding region" description="TEA" evidence="7">
    <location>
        <begin position="61"/>
        <end position="135"/>
    </location>
</feature>
<feature type="domain" description="TEA" evidence="9">
    <location>
        <begin position="61"/>
        <end position="135"/>
    </location>
</feature>
<dbReference type="InterPro" id="IPR041086">
    <property type="entry name" value="YBD"/>
</dbReference>
<evidence type="ECO:0000256" key="7">
    <source>
        <dbReference type="PROSITE-ProRule" id="PRU00505"/>
    </source>
</evidence>
<keyword evidence="11" id="KW-1185">Reference proteome</keyword>
<organism evidence="10 11">
    <name type="scientific">Rhizopus microsporus ATCC 52813</name>
    <dbReference type="NCBI Taxonomy" id="1340429"/>
    <lineage>
        <taxon>Eukaryota</taxon>
        <taxon>Fungi</taxon>
        <taxon>Fungi incertae sedis</taxon>
        <taxon>Mucoromycota</taxon>
        <taxon>Mucoromycotina</taxon>
        <taxon>Mucoromycetes</taxon>
        <taxon>Mucorales</taxon>
        <taxon>Mucorineae</taxon>
        <taxon>Rhizopodaceae</taxon>
        <taxon>Rhizopus</taxon>
    </lineage>
</organism>
<feature type="compositionally biased region" description="Basic and acidic residues" evidence="8">
    <location>
        <begin position="52"/>
        <end position="65"/>
    </location>
</feature>
<dbReference type="GO" id="GO:0005667">
    <property type="term" value="C:transcription regulator complex"/>
    <property type="evidence" value="ECO:0007669"/>
    <property type="project" value="TreeGrafter"/>
</dbReference>
<feature type="compositionally biased region" description="Low complexity" evidence="8">
    <location>
        <begin position="314"/>
        <end position="327"/>
    </location>
</feature>
<evidence type="ECO:0000256" key="4">
    <source>
        <dbReference type="ARBA" id="ARBA00023125"/>
    </source>
</evidence>
<proteinExistence type="inferred from homology"/>
<feature type="region of interest" description="Disordered" evidence="8">
    <location>
        <begin position="313"/>
        <end position="351"/>
    </location>
</feature>
<dbReference type="PANTHER" id="PTHR11834:SF0">
    <property type="entry name" value="PROTEIN SCALLOPED"/>
    <property type="match status" value="1"/>
</dbReference>
<evidence type="ECO:0000256" key="1">
    <source>
        <dbReference type="ARBA" id="ARBA00004123"/>
    </source>
</evidence>
<dbReference type="STRING" id="1340429.A0A2G4SQZ1"/>
<dbReference type="InterPro" id="IPR000818">
    <property type="entry name" value="TEA/ATTS_dom"/>
</dbReference>
<feature type="compositionally biased region" description="Basic residues" evidence="8">
    <location>
        <begin position="33"/>
        <end position="42"/>
    </location>
</feature>
<dbReference type="PRINTS" id="PR00065">
    <property type="entry name" value="TEADOMAIN"/>
</dbReference>
<sequence>MLACAQDIFFTSDSNTMNQSSATDPFLDSQHHKDTKRPRMKHSSTMQHLQHLKQEHSSNKHKEEQQVWPPDVEAAFIEALETIPKLGRRKILVNGKPCGRNELISDFIFRKTQKIRTRKQVSSHIQVLKNTRKNDPHFMRLLTDSVDVDEGFATIQQPVRQHQRKPRMSTSTSRRSQLNNAQKAKSSRPGGSMSSDDSSVSSTPSPADYVFDMVYQDQQNSLTSMLDLKDPFFEPFFNSLISSSTTAEANEDNSSSSNMPLFDNSLFSLQDFSSISTTDVLQQLFPLTSSTSESGPTVVDLLEQQNSINDFLTSQKQQQQQQQQPQKKSLKKSGIRKYNKKQKNNSLKTSLSHPNLNLFQSVNSLATSSLSMPGIGINALDQAAASTWIDPSIYPLWPNYICLYLEYSLPYDTSSTMPHTLAAIPECIPSYISSIDSSSVAKEKCPPISELTLSPALTILAAKVKLNLGISTSDFFFNNTSFFETRDRRTIECTTTIYSFGNVVLESKEVQQALWLNEAKYMYSFSYVNQFFDAFMKGIRSLQSWEEVDIAINNLCVVQVYEDVETKLTQSTTSTTSLVSQELSTSTSADVALSAATEELILTDNPNTSTTSGTNTENNNITLPDIAAPLLVMVYEFERGQGTIDISLVDTSAPPANLSGK</sequence>
<dbReference type="GeneID" id="35444916"/>
<accession>A0A2G4SQZ1</accession>
<feature type="compositionally biased region" description="Low complexity" evidence="8">
    <location>
        <begin position="187"/>
        <end position="204"/>
    </location>
</feature>
<evidence type="ECO:0000256" key="2">
    <source>
        <dbReference type="ARBA" id="ARBA00008421"/>
    </source>
</evidence>
<keyword evidence="6" id="KW-0539">Nucleus</keyword>
<evidence type="ECO:0000256" key="5">
    <source>
        <dbReference type="ARBA" id="ARBA00023163"/>
    </source>
</evidence>
<dbReference type="Proteomes" id="UP000242254">
    <property type="component" value="Unassembled WGS sequence"/>
</dbReference>
<dbReference type="InterPro" id="IPR050937">
    <property type="entry name" value="TEC1_TEAD_TF"/>
</dbReference>
<name>A0A2G4SQZ1_RHIZD</name>
<evidence type="ECO:0000259" key="9">
    <source>
        <dbReference type="PROSITE" id="PS51088"/>
    </source>
</evidence>
<dbReference type="Gene3D" id="2.70.50.80">
    <property type="match status" value="1"/>
</dbReference>
<dbReference type="GO" id="GO:0000981">
    <property type="term" value="F:DNA-binding transcription factor activity, RNA polymerase II-specific"/>
    <property type="evidence" value="ECO:0007669"/>
    <property type="project" value="TreeGrafter"/>
</dbReference>
<keyword evidence="3" id="KW-0805">Transcription regulation</keyword>
<evidence type="ECO:0000256" key="3">
    <source>
        <dbReference type="ARBA" id="ARBA00023015"/>
    </source>
</evidence>
<keyword evidence="4" id="KW-0238">DNA-binding</keyword>
<dbReference type="Gene3D" id="6.10.20.40">
    <property type="entry name" value="TEA/ATTS domain"/>
    <property type="match status" value="1"/>
</dbReference>
<dbReference type="GO" id="GO:0000978">
    <property type="term" value="F:RNA polymerase II cis-regulatory region sequence-specific DNA binding"/>
    <property type="evidence" value="ECO:0007669"/>
    <property type="project" value="TreeGrafter"/>
</dbReference>
<dbReference type="Pfam" id="PF01285">
    <property type="entry name" value="TEA"/>
    <property type="match status" value="1"/>
</dbReference>
<dbReference type="InterPro" id="IPR038096">
    <property type="entry name" value="TEA/ATTS_sf"/>
</dbReference>
<gene>
    <name evidence="10" type="ORF">RHIMIDRAFT_292805</name>
</gene>
<dbReference type="SMART" id="SM00426">
    <property type="entry name" value="TEA"/>
    <property type="match status" value="1"/>
</dbReference>
<reference evidence="10 11" key="1">
    <citation type="journal article" date="2016" name="Proc. Natl. Acad. Sci. U.S.A.">
        <title>Lipid metabolic changes in an early divergent fungus govern the establishment of a mutualistic symbiosis with endobacteria.</title>
        <authorList>
            <person name="Lastovetsky O.A."/>
            <person name="Gaspar M.L."/>
            <person name="Mondo S.J."/>
            <person name="LaButti K.M."/>
            <person name="Sandor L."/>
            <person name="Grigoriev I.V."/>
            <person name="Henry S.A."/>
            <person name="Pawlowska T.E."/>
        </authorList>
    </citation>
    <scope>NUCLEOTIDE SEQUENCE [LARGE SCALE GENOMIC DNA]</scope>
    <source>
        <strain evidence="10 11">ATCC 52813</strain>
    </source>
</reference>
<dbReference type="PANTHER" id="PTHR11834">
    <property type="entry name" value="TRANSCRIPTIONAL ENHANCER FACTOR TEF RELATED"/>
    <property type="match status" value="1"/>
</dbReference>
<dbReference type="PROSITE" id="PS51088">
    <property type="entry name" value="TEA_2"/>
    <property type="match status" value="1"/>
</dbReference>
<comment type="similarity">
    <text evidence="2">Belongs to the TEC1 family.</text>
</comment>
<keyword evidence="5" id="KW-0804">Transcription</keyword>
<dbReference type="Pfam" id="PF17725">
    <property type="entry name" value="YBD"/>
    <property type="match status" value="1"/>
</dbReference>
<evidence type="ECO:0000313" key="10">
    <source>
        <dbReference type="EMBL" id="PHZ11207.1"/>
    </source>
</evidence>
<feature type="compositionally biased region" description="Basic residues" evidence="8">
    <location>
        <begin position="328"/>
        <end position="343"/>
    </location>
</feature>
<feature type="region of interest" description="Disordered" evidence="8">
    <location>
        <begin position="155"/>
        <end position="204"/>
    </location>
</feature>
<protein>
    <submittedName>
        <fullName evidence="10">TEA-domain-containing protein</fullName>
    </submittedName>
</protein>
<dbReference type="AlphaFoldDB" id="A0A2G4SQZ1"/>
<feature type="compositionally biased region" description="Polar residues" evidence="8">
    <location>
        <begin position="14"/>
        <end position="23"/>
    </location>
</feature>
<evidence type="ECO:0000256" key="6">
    <source>
        <dbReference type="ARBA" id="ARBA00023242"/>
    </source>
</evidence>
<dbReference type="GO" id="GO:0005634">
    <property type="term" value="C:nucleus"/>
    <property type="evidence" value="ECO:0007669"/>
    <property type="project" value="UniProtKB-SubCell"/>
</dbReference>